<dbReference type="OrthoDB" id="3540583at2759"/>
<dbReference type="VEuPathDB" id="FungiDB:Bcin01g07370"/>
<feature type="region of interest" description="Disordered" evidence="1">
    <location>
        <begin position="1"/>
        <end position="20"/>
    </location>
</feature>
<protein>
    <submittedName>
        <fullName evidence="2">Uncharacterized protein</fullName>
    </submittedName>
</protein>
<feature type="compositionally biased region" description="Basic and acidic residues" evidence="1">
    <location>
        <begin position="1"/>
        <end position="17"/>
    </location>
</feature>
<evidence type="ECO:0000313" key="3">
    <source>
        <dbReference type="Proteomes" id="UP000001798"/>
    </source>
</evidence>
<reference evidence="2 3" key="2">
    <citation type="journal article" date="2012" name="Eukaryot. Cell">
        <title>Genome update of Botrytis cinerea strains B05.10 and T4.</title>
        <authorList>
            <person name="Staats M."/>
            <person name="van Kan J.A."/>
        </authorList>
    </citation>
    <scope>NUCLEOTIDE SEQUENCE [LARGE SCALE GENOMIC DNA]</scope>
    <source>
        <strain evidence="2 3">B05.10</strain>
    </source>
</reference>
<keyword evidence="3" id="KW-1185">Reference proteome</keyword>
<gene>
    <name evidence="2" type="ORF">BCIN_01g07370</name>
</gene>
<dbReference type="RefSeq" id="XP_024546450.1">
    <property type="nucleotide sequence ID" value="XM_024690681.1"/>
</dbReference>
<reference evidence="2 3" key="1">
    <citation type="journal article" date="2011" name="PLoS Genet.">
        <title>Genomic analysis of the necrotrophic fungal pathogens Sclerotinia sclerotiorum and Botrytis cinerea.</title>
        <authorList>
            <person name="Amselem J."/>
            <person name="Cuomo C.A."/>
            <person name="van Kan J.A."/>
            <person name="Viaud M."/>
            <person name="Benito E.P."/>
            <person name="Couloux A."/>
            <person name="Coutinho P.M."/>
            <person name="de Vries R.P."/>
            <person name="Dyer P.S."/>
            <person name="Fillinger S."/>
            <person name="Fournier E."/>
            <person name="Gout L."/>
            <person name="Hahn M."/>
            <person name="Kohn L."/>
            <person name="Lapalu N."/>
            <person name="Plummer K.M."/>
            <person name="Pradier J.M."/>
            <person name="Quevillon E."/>
            <person name="Sharon A."/>
            <person name="Simon A."/>
            <person name="ten Have A."/>
            <person name="Tudzynski B."/>
            <person name="Tudzynski P."/>
            <person name="Wincker P."/>
            <person name="Andrew M."/>
            <person name="Anthouard V."/>
            <person name="Beever R.E."/>
            <person name="Beffa R."/>
            <person name="Benoit I."/>
            <person name="Bouzid O."/>
            <person name="Brault B."/>
            <person name="Chen Z."/>
            <person name="Choquer M."/>
            <person name="Collemare J."/>
            <person name="Cotton P."/>
            <person name="Danchin E.G."/>
            <person name="Da Silva C."/>
            <person name="Gautier A."/>
            <person name="Giraud C."/>
            <person name="Giraud T."/>
            <person name="Gonzalez C."/>
            <person name="Grossetete S."/>
            <person name="Guldener U."/>
            <person name="Henrissat B."/>
            <person name="Howlett B.J."/>
            <person name="Kodira C."/>
            <person name="Kretschmer M."/>
            <person name="Lappartient A."/>
            <person name="Leroch M."/>
            <person name="Levis C."/>
            <person name="Mauceli E."/>
            <person name="Neuveglise C."/>
            <person name="Oeser B."/>
            <person name="Pearson M."/>
            <person name="Poulain J."/>
            <person name="Poussereau N."/>
            <person name="Quesneville H."/>
            <person name="Rascle C."/>
            <person name="Schumacher J."/>
            <person name="Segurens B."/>
            <person name="Sexton A."/>
            <person name="Silva E."/>
            <person name="Sirven C."/>
            <person name="Soanes D.M."/>
            <person name="Talbot N.J."/>
            <person name="Templeton M."/>
            <person name="Yandava C."/>
            <person name="Yarden O."/>
            <person name="Zeng Q."/>
            <person name="Rollins J.A."/>
            <person name="Lebrun M.H."/>
            <person name="Dickman M."/>
        </authorList>
    </citation>
    <scope>NUCLEOTIDE SEQUENCE [LARGE SCALE GENOMIC DNA]</scope>
    <source>
        <strain evidence="2 3">B05.10</strain>
    </source>
</reference>
<evidence type="ECO:0000313" key="2">
    <source>
        <dbReference type="EMBL" id="ATZ46064.1"/>
    </source>
</evidence>
<accession>A0A384J6V2</accession>
<evidence type="ECO:0000256" key="1">
    <source>
        <dbReference type="SAM" id="MobiDB-lite"/>
    </source>
</evidence>
<dbReference type="EMBL" id="CP009805">
    <property type="protein sequence ID" value="ATZ46064.1"/>
    <property type="molecule type" value="Genomic_DNA"/>
</dbReference>
<dbReference type="Proteomes" id="UP000001798">
    <property type="component" value="Chromosome 1"/>
</dbReference>
<dbReference type="GeneID" id="36393840"/>
<dbReference type="AlphaFoldDB" id="A0A384J6V2"/>
<sequence length="441" mass="50847">MAAEYEPHHTFDSRDMFQRPPTGADISDYIPLQVGREDPEKLTPFNVIRWLCVFFDQQVPPLPVIPLKDIEEIPDQQLQETMDEYRIFTPTVRGVKLNPFTEIGIKGFPLIEDTVFNVVRSYPADEQYRGPHSLIWLVSNSYWRAVAWAIFGNWELWPHVKAQHRLVFQQVLSTPNHPRHTLYRGLNEKFKGHNNLNIKDRLGIPYCAIRHDDIQQVTADIYGIFLVIFTFRPEGQGVNFLGYQSELSERHYAPTLRGEFNRPHVLIRLSISTVPEKFEDHPDAKLLPLWEIYEPLMLNMPNFRHADFKYTLPTVKNTRKSLPHEATLRPVDFNGVKHPWRAVNVPWEKTHLAQQTGIPNPLTQVSNWPGAIPIKPMSLTVAMGCILLEKGDPKDPKSWAYPVDTIKWIRPDKKLPEEKVESAVLGSSAEAEATMESVFPV</sequence>
<reference evidence="2 3" key="3">
    <citation type="journal article" date="2017" name="Mol. Plant Pathol.">
        <title>A gapless genome sequence of the fungus Botrytis cinerea.</title>
        <authorList>
            <person name="Van Kan J.A."/>
            <person name="Stassen J.H."/>
            <person name="Mosbach A."/>
            <person name="Van Der Lee T.A."/>
            <person name="Faino L."/>
            <person name="Farmer A.D."/>
            <person name="Papasotiriou D.G."/>
            <person name="Zhou S."/>
            <person name="Seidl M.F."/>
            <person name="Cottam E."/>
            <person name="Edel D."/>
            <person name="Hahn M."/>
            <person name="Schwartz D.C."/>
            <person name="Dietrich R.A."/>
            <person name="Widdison S."/>
            <person name="Scalliet G."/>
        </authorList>
    </citation>
    <scope>NUCLEOTIDE SEQUENCE [LARGE SCALE GENOMIC DNA]</scope>
    <source>
        <strain evidence="2 3">B05.10</strain>
    </source>
</reference>
<name>A0A384J6V2_BOTFB</name>
<proteinExistence type="predicted"/>
<organism evidence="2 3">
    <name type="scientific">Botryotinia fuckeliana (strain B05.10)</name>
    <name type="common">Noble rot fungus</name>
    <name type="synonym">Botrytis cinerea</name>
    <dbReference type="NCBI Taxonomy" id="332648"/>
    <lineage>
        <taxon>Eukaryota</taxon>
        <taxon>Fungi</taxon>
        <taxon>Dikarya</taxon>
        <taxon>Ascomycota</taxon>
        <taxon>Pezizomycotina</taxon>
        <taxon>Leotiomycetes</taxon>
        <taxon>Helotiales</taxon>
        <taxon>Sclerotiniaceae</taxon>
        <taxon>Botrytis</taxon>
    </lineage>
</organism>